<feature type="domain" description="Ig-like" evidence="7">
    <location>
        <begin position="839"/>
        <end position="926"/>
    </location>
</feature>
<dbReference type="PROSITE" id="PS50835">
    <property type="entry name" value="IG_LIKE"/>
    <property type="match status" value="5"/>
</dbReference>
<feature type="compositionally biased region" description="Low complexity" evidence="6">
    <location>
        <begin position="1156"/>
        <end position="1170"/>
    </location>
</feature>
<organism evidence="8 9">
    <name type="scientific">Romanomermis culicivorax</name>
    <name type="common">Nematode worm</name>
    <dbReference type="NCBI Taxonomy" id="13658"/>
    <lineage>
        <taxon>Eukaryota</taxon>
        <taxon>Metazoa</taxon>
        <taxon>Ecdysozoa</taxon>
        <taxon>Nematoda</taxon>
        <taxon>Enoplea</taxon>
        <taxon>Dorylaimia</taxon>
        <taxon>Mermithida</taxon>
        <taxon>Mermithoidea</taxon>
        <taxon>Mermithidae</taxon>
        <taxon>Romanomermis</taxon>
    </lineage>
</organism>
<dbReference type="InterPro" id="IPR007110">
    <property type="entry name" value="Ig-like_dom"/>
</dbReference>
<dbReference type="InterPro" id="IPR013783">
    <property type="entry name" value="Ig-like_fold"/>
</dbReference>
<evidence type="ECO:0000313" key="8">
    <source>
        <dbReference type="Proteomes" id="UP000887565"/>
    </source>
</evidence>
<keyword evidence="4" id="KW-0393">Immunoglobulin domain</keyword>
<evidence type="ECO:0000313" key="9">
    <source>
        <dbReference type="WBParaSite" id="nRc.2.0.1.t17924-RA"/>
    </source>
</evidence>
<dbReference type="FunFam" id="2.60.40.10:FF:000425">
    <property type="entry name" value="Myosin light chain kinase"/>
    <property type="match status" value="3"/>
</dbReference>
<evidence type="ECO:0000259" key="7">
    <source>
        <dbReference type="PROSITE" id="PS50835"/>
    </source>
</evidence>
<dbReference type="Proteomes" id="UP000887565">
    <property type="component" value="Unplaced"/>
</dbReference>
<dbReference type="InterPro" id="IPR003599">
    <property type="entry name" value="Ig_sub"/>
</dbReference>
<dbReference type="InterPro" id="IPR018159">
    <property type="entry name" value="Spectrin/alpha-actinin"/>
</dbReference>
<dbReference type="Gene3D" id="2.60.40.10">
    <property type="entry name" value="Immunoglobulins"/>
    <property type="match status" value="5"/>
</dbReference>
<feature type="region of interest" description="Disordered" evidence="6">
    <location>
        <begin position="1198"/>
        <end position="1218"/>
    </location>
</feature>
<evidence type="ECO:0000256" key="3">
    <source>
        <dbReference type="ARBA" id="ARBA00022737"/>
    </source>
</evidence>
<evidence type="ECO:0000256" key="6">
    <source>
        <dbReference type="SAM" id="MobiDB-lite"/>
    </source>
</evidence>
<keyword evidence="2" id="KW-0963">Cytoplasm</keyword>
<keyword evidence="5" id="KW-0175">Coiled coil</keyword>
<feature type="compositionally biased region" description="Polar residues" evidence="6">
    <location>
        <begin position="1198"/>
        <end position="1209"/>
    </location>
</feature>
<proteinExistence type="predicted"/>
<dbReference type="SUPFAM" id="SSF48726">
    <property type="entry name" value="Immunoglobulin"/>
    <property type="match status" value="5"/>
</dbReference>
<name>A0A915IUQ6_ROMCU</name>
<feature type="coiled-coil region" evidence="5">
    <location>
        <begin position="391"/>
        <end position="418"/>
    </location>
</feature>
<dbReference type="Gene3D" id="1.20.58.60">
    <property type="match status" value="1"/>
</dbReference>
<evidence type="ECO:0000256" key="2">
    <source>
        <dbReference type="ARBA" id="ARBA00022490"/>
    </source>
</evidence>
<dbReference type="Pfam" id="PF07679">
    <property type="entry name" value="I-set"/>
    <property type="match status" value="5"/>
</dbReference>
<reference evidence="9" key="1">
    <citation type="submission" date="2022-11" db="UniProtKB">
        <authorList>
            <consortium name="WormBaseParasite"/>
        </authorList>
    </citation>
    <scope>IDENTIFICATION</scope>
</reference>
<feature type="domain" description="Ig-like" evidence="7">
    <location>
        <begin position="475"/>
        <end position="563"/>
    </location>
</feature>
<keyword evidence="3" id="KW-0677">Repeat</keyword>
<dbReference type="WBParaSite" id="nRc.2.0.1.t17924-RA">
    <property type="protein sequence ID" value="nRc.2.0.1.t17924-RA"/>
    <property type="gene ID" value="nRc.2.0.1.g17924"/>
</dbReference>
<dbReference type="SUPFAM" id="SSF46966">
    <property type="entry name" value="Spectrin repeat"/>
    <property type="match status" value="1"/>
</dbReference>
<feature type="domain" description="Ig-like" evidence="7">
    <location>
        <begin position="934"/>
        <end position="1023"/>
    </location>
</feature>
<dbReference type="InterPro" id="IPR013098">
    <property type="entry name" value="Ig_I-set"/>
</dbReference>
<dbReference type="InterPro" id="IPR050964">
    <property type="entry name" value="Striated_Muscle_Regulatory"/>
</dbReference>
<sequence length="1376" mass="155270">MQDSQEVDYSFEALRLQNTVIYLLLNLFFANKTISQTKDLNREISLVYRNFEERPPSNVAFRQENCLVNLRCQIQRTEQQLESLINNAKSLADVPSDRQAEKSKLLDDLSRTYREVQQLAAHFEVLTGMTVTFFRNLQKIDDWIDRVGDRFSAENLQKYEKEGRIDQIAQEHKSASQSIDEFIRFARSETEQILIRSKQPEIPDTARKECEKLSSLVEERVVKWTSMYQSQNLAIQQFSTVSKFEKEIVEIIETVETMFKTLRNIDESSKLSQQAYQAAQHDLLVLEHKVQPTDQKVSQIIRTAEHHLSGPHAGNRIIREYTDQLRIKWDDFRRRLDETKKHLEAAKSYWSLIDQSETWIKETSEFVVDAGRKTNELKTSRDADSLKSKMNEFMSTKKVEQEERIEKMEKNAEVLYGEEAEHKIERQKRRYKEIIDSFHVIDARLQNIRQTLLASEEASFKEIKETKLSAPPSAPRFVQPLSDGQVTEGSRFEFICQVEGQPMPNVAWFKDGIAISSNPDYQTSFRNGVCTLKIEETMTEDSSIYTCKAYNDVGTAETMAHLSVKDGVSTSESPFLHMKAPEFVRKLQSATVNESESFVFECTVIGNPAPVVSWYKDDQCVDRAAEYRASVDQTGICRLRIDRTSRGDHATFKCRAVNPAGEASTSANLNVSIPHQPPKIIQPLRNASIMEGNRIVFEVRVTGDPEPDVTWFKNGIALSPTATCQILKDHYGCHRLVLENVNLQDSGEYSIKATNLAGEAKNSADLQVNAKPTPKIQKQQFVTEEFFECYTDLNGVTHPGPPPVPPKPVEMITKTHFDEREMIDSSRTTLERDANMVPPHFTKTVVSVVAEEGQTVIFDGSVTGTPTPVISWSKDGKELHPRDYRQSFTDGSVSLTIPKVSPLDTGKYICSAKNAAGLATSSAQLVVTVNKEAPDFVDRLISQEVEEGTPLRWQVKVSGDPTPKVTWHRNDVLVQHCPEVQTVNLGNNVHVLYIPQCHLTDAGQFTCKAENEAGEARSTADLVVRRHGEQPKSYYHVTKVFQHEQGKDTLSNRTKAGPLPFKSNFNNGVKTDQCPELPVPVRFYKCSDPMIGIPGQMGFEEVSKTLQGLFTTIFQALKSNAPNGSNTTSLLGSNITDLSAFNLTGSDENLSTPSSTDQQQNVQQTTPVVVGSTTPAPRGVSFDLGSFLSNILPGAGNGNATKKVSAPTQDEQRPAKRHRNPLNVAMSYRLMTSPRRIDNDYLKSNKSKKNLQHFVQNVDLSDFNIEPDLFYVVCLNMLISQDNEPIECQRCVLLRPCETLGCDAEEKILAFQGPSSKVYPYDARLLFYVYATPLANTSLVTRVQTRQPDTRCPPTVMSKNVEIEKAKEKWKLTLEL</sequence>
<dbReference type="PANTHER" id="PTHR13817:SF166">
    <property type="entry name" value="NEURONAL IGCAM-RELATED"/>
    <property type="match status" value="1"/>
</dbReference>
<accession>A0A915IUQ6</accession>
<feature type="coiled-coil region" evidence="5">
    <location>
        <begin position="67"/>
        <end position="94"/>
    </location>
</feature>
<evidence type="ECO:0000256" key="5">
    <source>
        <dbReference type="SAM" id="Coils"/>
    </source>
</evidence>
<dbReference type="SMART" id="SM00409">
    <property type="entry name" value="IG"/>
    <property type="match status" value="5"/>
</dbReference>
<evidence type="ECO:0000256" key="4">
    <source>
        <dbReference type="ARBA" id="ARBA00023319"/>
    </source>
</evidence>
<protein>
    <submittedName>
        <fullName evidence="9">Ig-like domain-containing protein</fullName>
    </submittedName>
</protein>
<dbReference type="PANTHER" id="PTHR13817">
    <property type="entry name" value="TITIN"/>
    <property type="match status" value="1"/>
</dbReference>
<dbReference type="InterPro" id="IPR003598">
    <property type="entry name" value="Ig_sub2"/>
</dbReference>
<feature type="compositionally biased region" description="Polar residues" evidence="6">
    <location>
        <begin position="1144"/>
        <end position="1155"/>
    </location>
</feature>
<dbReference type="FunFam" id="2.60.40.10:FF:000714">
    <property type="entry name" value="Titin novex-3"/>
    <property type="match status" value="1"/>
</dbReference>
<dbReference type="SMART" id="SM00408">
    <property type="entry name" value="IGc2"/>
    <property type="match status" value="5"/>
</dbReference>
<feature type="domain" description="Ig-like" evidence="7">
    <location>
        <begin position="678"/>
        <end position="769"/>
    </location>
</feature>
<evidence type="ECO:0000256" key="1">
    <source>
        <dbReference type="ARBA" id="ARBA00004496"/>
    </source>
</evidence>
<keyword evidence="8" id="KW-1185">Reference proteome</keyword>
<dbReference type="InterPro" id="IPR036179">
    <property type="entry name" value="Ig-like_dom_sf"/>
</dbReference>
<feature type="domain" description="Ig-like" evidence="7">
    <location>
        <begin position="581"/>
        <end position="672"/>
    </location>
</feature>
<dbReference type="GO" id="GO:0005737">
    <property type="term" value="C:cytoplasm"/>
    <property type="evidence" value="ECO:0007669"/>
    <property type="project" value="UniProtKB-SubCell"/>
</dbReference>
<feature type="region of interest" description="Disordered" evidence="6">
    <location>
        <begin position="1144"/>
        <end position="1174"/>
    </location>
</feature>
<comment type="subcellular location">
    <subcellularLocation>
        <location evidence="1">Cytoplasm</location>
    </subcellularLocation>
</comment>
<dbReference type="FunFam" id="2.60.40.10:FF:000612">
    <property type="entry name" value="palladin isoform X1"/>
    <property type="match status" value="1"/>
</dbReference>
<dbReference type="CDD" id="cd00176">
    <property type="entry name" value="SPEC"/>
    <property type="match status" value="1"/>
</dbReference>